<organism evidence="5 6">
    <name type="scientific">Acinetobacter baumannii (strain 1295743)</name>
    <dbReference type="NCBI Taxonomy" id="1310613"/>
    <lineage>
        <taxon>Bacteria</taxon>
        <taxon>Pseudomonadati</taxon>
        <taxon>Pseudomonadota</taxon>
        <taxon>Gammaproteobacteria</taxon>
        <taxon>Moraxellales</taxon>
        <taxon>Moraxellaceae</taxon>
        <taxon>Acinetobacter</taxon>
        <taxon>Acinetobacter calcoaceticus/baumannii complex</taxon>
    </lineage>
</organism>
<feature type="active site" evidence="1">
    <location>
        <position position="170"/>
    </location>
</feature>
<evidence type="ECO:0000313" key="5">
    <source>
        <dbReference type="EMBL" id="EXB04448.1"/>
    </source>
</evidence>
<dbReference type="PROSITE" id="PS51459">
    <property type="entry name" value="FIDO"/>
    <property type="match status" value="1"/>
</dbReference>
<dbReference type="PANTHER" id="PTHR13504:SF38">
    <property type="entry name" value="FIDO DOMAIN-CONTAINING PROTEIN"/>
    <property type="match status" value="1"/>
</dbReference>
<name>A0A009IKX3_ACIB9</name>
<dbReference type="Pfam" id="PF02661">
    <property type="entry name" value="Fic"/>
    <property type="match status" value="1"/>
</dbReference>
<evidence type="ECO:0000256" key="2">
    <source>
        <dbReference type="PIRSR" id="PIRSR640198-2"/>
    </source>
</evidence>
<protein>
    <submittedName>
        <fullName evidence="5">Fic/DOC family protein</fullName>
    </submittedName>
</protein>
<dbReference type="InterPro" id="IPR040198">
    <property type="entry name" value="Fido_containing"/>
</dbReference>
<dbReference type="GO" id="GO:0005524">
    <property type="term" value="F:ATP binding"/>
    <property type="evidence" value="ECO:0007669"/>
    <property type="project" value="UniProtKB-KW"/>
</dbReference>
<dbReference type="PANTHER" id="PTHR13504">
    <property type="entry name" value="FIDO DOMAIN-CONTAINING PROTEIN DDB_G0283145"/>
    <property type="match status" value="1"/>
</dbReference>
<dbReference type="InterPro" id="IPR036597">
    <property type="entry name" value="Fido-like_dom_sf"/>
</dbReference>
<evidence type="ECO:0000313" key="6">
    <source>
        <dbReference type="Proteomes" id="UP000020595"/>
    </source>
</evidence>
<dbReference type="RefSeq" id="WP_005247051.1">
    <property type="nucleotide sequence ID" value="NZ_JEWH01000049.1"/>
</dbReference>
<comment type="caution">
    <text evidence="5">The sequence shown here is derived from an EMBL/GenBank/DDBJ whole genome shotgun (WGS) entry which is preliminary data.</text>
</comment>
<evidence type="ECO:0000256" key="3">
    <source>
        <dbReference type="PIRSR" id="PIRSR640198-3"/>
    </source>
</evidence>
<feature type="binding site" evidence="2">
    <location>
        <begin position="174"/>
        <end position="181"/>
    </location>
    <ligand>
        <name>ATP</name>
        <dbReference type="ChEBI" id="CHEBI:30616"/>
    </ligand>
</feature>
<dbReference type="EMBL" id="JEWH01000049">
    <property type="protein sequence ID" value="EXB04448.1"/>
    <property type="molecule type" value="Genomic_DNA"/>
</dbReference>
<reference evidence="5 6" key="1">
    <citation type="submission" date="2014-02" db="EMBL/GenBank/DDBJ databases">
        <title>Comparative genomics and transcriptomics to identify genetic mechanisms underlying the emergence of carbapenem resistant Acinetobacter baumannii (CRAb).</title>
        <authorList>
            <person name="Harris A.D."/>
            <person name="Johnson K.J."/>
            <person name="George J."/>
            <person name="Shefchek K."/>
            <person name="Daugherty S.C."/>
            <person name="Parankush S."/>
            <person name="Sadzewicz L."/>
            <person name="Tallon L."/>
            <person name="Sengamalay N."/>
            <person name="Hazen T.H."/>
            <person name="Rasko D.A."/>
        </authorList>
    </citation>
    <scope>NUCLEOTIDE SEQUENCE [LARGE SCALE GENOMIC DNA]</scope>
    <source>
        <strain evidence="5 6">1295743</strain>
    </source>
</reference>
<dbReference type="Proteomes" id="UP000020595">
    <property type="component" value="Unassembled WGS sequence"/>
</dbReference>
<dbReference type="PATRIC" id="fig|1310613.3.peg.3002"/>
<gene>
    <name evidence="5" type="ORF">J512_3122</name>
</gene>
<evidence type="ECO:0000256" key="1">
    <source>
        <dbReference type="PIRSR" id="PIRSR640198-1"/>
    </source>
</evidence>
<accession>A0A009IKX3</accession>
<dbReference type="SUPFAM" id="SSF140931">
    <property type="entry name" value="Fic-like"/>
    <property type="match status" value="1"/>
</dbReference>
<sequence>MFETIDNLKKKLDQHRPLSPSIVKNLQEDLIVRWTYHSNAIEGNTLTLLETKVVLEGITVGGKALREHFEAINHRNAIYYVEDIIRKEEPFSEWQIRNIHQLILKNIDDDNAGRYRQQNVLISGATSTPPDYTLLNDKMAQLIDWYNSDAHKLHPIERAAKVHADFVGIHPFIDGNGRTSRLLMNLELLKAGYPPCVITVENRLAYYEALDQWMAYGKTEAFIQLVSEAVLEGFKPYQVVLGI</sequence>
<feature type="binding site" evidence="2">
    <location>
        <begin position="206"/>
        <end position="207"/>
    </location>
    <ligand>
        <name>ATP</name>
        <dbReference type="ChEBI" id="CHEBI:30616"/>
    </ligand>
</feature>
<evidence type="ECO:0000259" key="4">
    <source>
        <dbReference type="PROSITE" id="PS51459"/>
    </source>
</evidence>
<dbReference type="GeneID" id="69582876"/>
<keyword evidence="2" id="KW-0067">ATP-binding</keyword>
<keyword evidence="2" id="KW-0547">Nucleotide-binding</keyword>
<dbReference type="InterPro" id="IPR003812">
    <property type="entry name" value="Fido"/>
</dbReference>
<dbReference type="Gene3D" id="1.10.3290.10">
    <property type="entry name" value="Fido-like domain"/>
    <property type="match status" value="1"/>
</dbReference>
<feature type="domain" description="Fido" evidence="4">
    <location>
        <begin position="91"/>
        <end position="228"/>
    </location>
</feature>
<proteinExistence type="predicted"/>
<dbReference type="AlphaFoldDB" id="A0A009IKX3"/>
<feature type="site" description="Important for autoinhibition of adenylyltransferase activity" evidence="3">
    <location>
        <position position="42"/>
    </location>
</feature>